<reference evidence="5" key="2">
    <citation type="submission" date="2019-10" db="EMBL/GenBank/DDBJ databases">
        <authorList>
            <consortium name="NCBI Genome Project"/>
        </authorList>
    </citation>
    <scope>NUCLEOTIDE SEQUENCE</scope>
    <source>
        <strain evidence="5">NI907</strain>
    </source>
</reference>
<dbReference type="PANTHER" id="PTHR10655:SF63">
    <property type="entry name" value="PHOSPHOLIPASE_CARBOXYLESTERASE_THIOESTERASE DOMAIN-CONTAINING PROTEIN"/>
    <property type="match status" value="1"/>
</dbReference>
<dbReference type="GeneID" id="41956145"/>
<dbReference type="GO" id="GO:0008474">
    <property type="term" value="F:palmitoyl-(protein) hydrolase activity"/>
    <property type="evidence" value="ECO:0007669"/>
    <property type="project" value="TreeGrafter"/>
</dbReference>
<dbReference type="InterPro" id="IPR003140">
    <property type="entry name" value="PLipase/COase/thioEstase"/>
</dbReference>
<reference evidence="5" key="3">
    <citation type="submission" date="2025-08" db="UniProtKB">
        <authorList>
            <consortium name="RefSeq"/>
        </authorList>
    </citation>
    <scope>IDENTIFICATION</scope>
    <source>
        <strain evidence="5">NI907</strain>
    </source>
</reference>
<dbReference type="AlphaFoldDB" id="A0A6P8BJ04"/>
<dbReference type="RefSeq" id="XP_030987051.1">
    <property type="nucleotide sequence ID" value="XM_031121231.1"/>
</dbReference>
<dbReference type="SUPFAM" id="SSF53474">
    <property type="entry name" value="alpha/beta-Hydrolases"/>
    <property type="match status" value="1"/>
</dbReference>
<gene>
    <name evidence="5" type="ORF">PgNI_01156</name>
</gene>
<dbReference type="InterPro" id="IPR029058">
    <property type="entry name" value="AB_hydrolase_fold"/>
</dbReference>
<evidence type="ECO:0000256" key="1">
    <source>
        <dbReference type="ARBA" id="ARBA00006499"/>
    </source>
</evidence>
<evidence type="ECO:0000313" key="5">
    <source>
        <dbReference type="RefSeq" id="XP_030987051.1"/>
    </source>
</evidence>
<dbReference type="Pfam" id="PF02230">
    <property type="entry name" value="Abhydrolase_2"/>
    <property type="match status" value="1"/>
</dbReference>
<reference evidence="5" key="1">
    <citation type="journal article" date="2019" name="Mol. Biol. Evol.">
        <title>Blast fungal genomes show frequent chromosomal changes, gene gains and losses, and effector gene turnover.</title>
        <authorList>
            <person name="Gomez Luciano L.B."/>
            <person name="Jason Tsai I."/>
            <person name="Chuma I."/>
            <person name="Tosa Y."/>
            <person name="Chen Y.H."/>
            <person name="Li J.Y."/>
            <person name="Li M.Y."/>
            <person name="Jade Lu M.Y."/>
            <person name="Nakayashiki H."/>
            <person name="Li W.H."/>
        </authorList>
    </citation>
    <scope>NUCLEOTIDE SEQUENCE</scope>
    <source>
        <strain evidence="5">NI907</strain>
    </source>
</reference>
<dbReference type="GO" id="GO:0005737">
    <property type="term" value="C:cytoplasm"/>
    <property type="evidence" value="ECO:0007669"/>
    <property type="project" value="TreeGrafter"/>
</dbReference>
<accession>A0A6P8BJ04</accession>
<feature type="domain" description="Phospholipase/carboxylesterase/thioesterase" evidence="3">
    <location>
        <begin position="77"/>
        <end position="187"/>
    </location>
</feature>
<dbReference type="GO" id="GO:0052689">
    <property type="term" value="F:carboxylic ester hydrolase activity"/>
    <property type="evidence" value="ECO:0007669"/>
    <property type="project" value="TreeGrafter"/>
</dbReference>
<organism evidence="4 5">
    <name type="scientific">Pyricularia grisea</name>
    <name type="common">Crabgrass-specific blast fungus</name>
    <name type="synonym">Magnaporthe grisea</name>
    <dbReference type="NCBI Taxonomy" id="148305"/>
    <lineage>
        <taxon>Eukaryota</taxon>
        <taxon>Fungi</taxon>
        <taxon>Dikarya</taxon>
        <taxon>Ascomycota</taxon>
        <taxon>Pezizomycotina</taxon>
        <taxon>Sordariomycetes</taxon>
        <taxon>Sordariomycetidae</taxon>
        <taxon>Magnaporthales</taxon>
        <taxon>Pyriculariaceae</taxon>
        <taxon>Pyricularia</taxon>
    </lineage>
</organism>
<keyword evidence="4" id="KW-1185">Reference proteome</keyword>
<dbReference type="InterPro" id="IPR050565">
    <property type="entry name" value="LYPA1-2/EST-like"/>
</dbReference>
<name>A0A6P8BJ04_PYRGI</name>
<comment type="similarity">
    <text evidence="1">Belongs to the AB hydrolase superfamily. AB hydrolase 2 family.</text>
</comment>
<dbReference type="KEGG" id="pgri:PgNI_01156"/>
<evidence type="ECO:0000313" key="4">
    <source>
        <dbReference type="Proteomes" id="UP000515153"/>
    </source>
</evidence>
<evidence type="ECO:0000259" key="3">
    <source>
        <dbReference type="Pfam" id="PF02230"/>
    </source>
</evidence>
<dbReference type="Proteomes" id="UP000515153">
    <property type="component" value="Unplaced"/>
</dbReference>
<sequence>MNNNTTTTKIIPPRGDQHTHTIIFLHGRDSNADEFANELFESEVSPPAAQGDNNTTTPSSPPPPTALIPIRNALPAGIRWVFPQAPSLPSARFGGVELTQWFDMHSTQDPHQLCGEQQQLVGLRESVRRVRDCVEAEERLVPRERVFLCGISQGLAVVLAALLADGRGGFAGLVGLCGWMPLRSLVMGEGEESLSVGGGGGGLAEVCVRMAAELFADGQAGDAVDLAALRAVPIHLQHNRDDGVVPVMHGVKLVTALREYLGFDVEWKEYPDGGHWLQEPDGADAF</sequence>
<dbReference type="PANTHER" id="PTHR10655">
    <property type="entry name" value="LYSOPHOSPHOLIPASE-RELATED"/>
    <property type="match status" value="1"/>
</dbReference>
<proteinExistence type="inferred from homology"/>
<protein>
    <recommendedName>
        <fullName evidence="3">Phospholipase/carboxylesterase/thioesterase domain-containing protein</fullName>
    </recommendedName>
</protein>
<evidence type="ECO:0000256" key="2">
    <source>
        <dbReference type="SAM" id="MobiDB-lite"/>
    </source>
</evidence>
<dbReference type="Gene3D" id="3.40.50.1820">
    <property type="entry name" value="alpha/beta hydrolase"/>
    <property type="match status" value="1"/>
</dbReference>
<feature type="region of interest" description="Disordered" evidence="2">
    <location>
        <begin position="43"/>
        <end position="67"/>
    </location>
</feature>